<evidence type="ECO:0000256" key="3">
    <source>
        <dbReference type="ARBA" id="ARBA00022705"/>
    </source>
</evidence>
<proteinExistence type="inferred from homology"/>
<evidence type="ECO:0000256" key="8">
    <source>
        <dbReference type="HAMAP-Rule" id="MF_00377"/>
    </source>
</evidence>
<gene>
    <name evidence="8" type="primary">dnaA</name>
    <name evidence="14" type="ORF">FD27_GL000573</name>
</gene>
<dbReference type="InterPro" id="IPR038454">
    <property type="entry name" value="DnaA_N_sf"/>
</dbReference>
<evidence type="ECO:0000313" key="15">
    <source>
        <dbReference type="Proteomes" id="UP000051445"/>
    </source>
</evidence>
<dbReference type="GO" id="GO:0006270">
    <property type="term" value="P:DNA replication initiation"/>
    <property type="evidence" value="ECO:0007669"/>
    <property type="project" value="UniProtKB-UniRule"/>
</dbReference>
<feature type="binding site" evidence="8">
    <location>
        <position position="165"/>
    </location>
    <ligand>
        <name>ATP</name>
        <dbReference type="ChEBI" id="CHEBI:30616"/>
    </ligand>
</feature>
<evidence type="ECO:0000256" key="2">
    <source>
        <dbReference type="ARBA" id="ARBA00022490"/>
    </source>
</evidence>
<dbReference type="PATRIC" id="fig|1423746.3.peg.583"/>
<evidence type="ECO:0000313" key="14">
    <source>
        <dbReference type="EMBL" id="KRL27831.1"/>
    </source>
</evidence>
<evidence type="ECO:0000256" key="4">
    <source>
        <dbReference type="ARBA" id="ARBA00022741"/>
    </source>
</evidence>
<dbReference type="CDD" id="cd06571">
    <property type="entry name" value="Bac_DnaA_C"/>
    <property type="match status" value="1"/>
</dbReference>
<keyword evidence="6 8" id="KW-0446">Lipid-binding</keyword>
<dbReference type="InterPro" id="IPR003593">
    <property type="entry name" value="AAA+_ATPase"/>
</dbReference>
<feature type="domain" description="Chromosomal replication initiator DnaA C-terminal" evidence="13">
    <location>
        <begin position="361"/>
        <end position="430"/>
    </location>
</feature>
<feature type="domain" description="AAA+ ATPase" evidence="12">
    <location>
        <begin position="150"/>
        <end position="284"/>
    </location>
</feature>
<dbReference type="CDD" id="cd00009">
    <property type="entry name" value="AAA"/>
    <property type="match status" value="1"/>
</dbReference>
<dbReference type="InterPro" id="IPR010921">
    <property type="entry name" value="Trp_repressor/repl_initiator"/>
</dbReference>
<feature type="binding site" evidence="8">
    <location>
        <position position="161"/>
    </location>
    <ligand>
        <name>ATP</name>
        <dbReference type="ChEBI" id="CHEBI:30616"/>
    </ligand>
</feature>
<keyword evidence="3 8" id="KW-0235">DNA replication</keyword>
<dbReference type="GO" id="GO:0006275">
    <property type="term" value="P:regulation of DNA replication"/>
    <property type="evidence" value="ECO:0007669"/>
    <property type="project" value="UniProtKB-UniRule"/>
</dbReference>
<dbReference type="PANTHER" id="PTHR30050:SF2">
    <property type="entry name" value="CHROMOSOMAL REPLICATION INITIATOR PROTEIN DNAA"/>
    <property type="match status" value="1"/>
</dbReference>
<comment type="caution">
    <text evidence="8">Lacks conserved residue(s) required for the propagation of feature annotation.</text>
</comment>
<evidence type="ECO:0000259" key="12">
    <source>
        <dbReference type="SMART" id="SM00382"/>
    </source>
</evidence>
<evidence type="ECO:0000256" key="10">
    <source>
        <dbReference type="RuleBase" id="RU000577"/>
    </source>
</evidence>
<dbReference type="GO" id="GO:0008289">
    <property type="term" value="F:lipid binding"/>
    <property type="evidence" value="ECO:0007669"/>
    <property type="project" value="UniProtKB-KW"/>
</dbReference>
<dbReference type="InterPro" id="IPR024633">
    <property type="entry name" value="DnaA_N_dom"/>
</dbReference>
<dbReference type="GO" id="GO:0005886">
    <property type="term" value="C:plasma membrane"/>
    <property type="evidence" value="ECO:0007669"/>
    <property type="project" value="TreeGrafter"/>
</dbReference>
<dbReference type="InterPro" id="IPR020591">
    <property type="entry name" value="Chromosome_initiator_DnaA-like"/>
</dbReference>
<dbReference type="GO" id="GO:0005737">
    <property type="term" value="C:cytoplasm"/>
    <property type="evidence" value="ECO:0007669"/>
    <property type="project" value="UniProtKB-SubCell"/>
</dbReference>
<keyword evidence="2 8" id="KW-0963">Cytoplasm</keyword>
<dbReference type="InterPro" id="IPR001957">
    <property type="entry name" value="Chromosome_initiator_DnaA"/>
</dbReference>
<dbReference type="InterPro" id="IPR027417">
    <property type="entry name" value="P-loop_NTPase"/>
</dbReference>
<dbReference type="GO" id="GO:0005524">
    <property type="term" value="F:ATP binding"/>
    <property type="evidence" value="ECO:0007669"/>
    <property type="project" value="UniProtKB-UniRule"/>
</dbReference>
<reference evidence="14 15" key="1">
    <citation type="journal article" date="2015" name="Genome Announc.">
        <title>Expanding the biotechnology potential of lactobacilli through comparative genomics of 213 strains and associated genera.</title>
        <authorList>
            <person name="Sun Z."/>
            <person name="Harris H.M."/>
            <person name="McCann A."/>
            <person name="Guo C."/>
            <person name="Argimon S."/>
            <person name="Zhang W."/>
            <person name="Yang X."/>
            <person name="Jeffery I.B."/>
            <person name="Cooney J.C."/>
            <person name="Kagawa T.F."/>
            <person name="Liu W."/>
            <person name="Song Y."/>
            <person name="Salvetti E."/>
            <person name="Wrobel A."/>
            <person name="Rasinkangas P."/>
            <person name="Parkhill J."/>
            <person name="Rea M.C."/>
            <person name="O'Sullivan O."/>
            <person name="Ritari J."/>
            <person name="Douillard F.P."/>
            <person name="Paul Ross R."/>
            <person name="Yang R."/>
            <person name="Briner A.E."/>
            <person name="Felis G.E."/>
            <person name="de Vos W.M."/>
            <person name="Barrangou R."/>
            <person name="Klaenhammer T.R."/>
            <person name="Caufield P.W."/>
            <person name="Cui Y."/>
            <person name="Zhang H."/>
            <person name="O'Toole P.W."/>
        </authorList>
    </citation>
    <scope>NUCLEOTIDE SEQUENCE [LARGE SCALE GENOMIC DNA]</scope>
    <source>
        <strain evidence="14 15">DSM 13145</strain>
    </source>
</reference>
<comment type="caution">
    <text evidence="14">The sequence shown here is derived from an EMBL/GenBank/DDBJ whole genome shotgun (WGS) entry which is preliminary data.</text>
</comment>
<dbReference type="PRINTS" id="PR00051">
    <property type="entry name" value="DNAA"/>
</dbReference>
<comment type="function">
    <text evidence="8 10">Plays an essential role in the initiation and regulation of chromosomal replication. ATP-DnaA binds to the origin of replication (oriC) to initiate formation of the DNA replication initiation complex once per cell cycle. Binds the DnaA box (a 9 base pair repeat at the origin) and separates the double-stranded (ds)DNA. Forms a right-handed helical filament on oriC DNA; dsDNA binds to the exterior of the filament while single-stranded (ss)DNA is stabiized in the filament's interior. The ATP-DnaA-oriC complex binds and stabilizes one strand of the AT-rich DNA unwinding element (DUE), permitting loading of DNA polymerase. After initiation quickly degrades to an ADP-DnaA complex that is not apt for DNA replication. Binds acidic phospholipids.</text>
</comment>
<accession>A0A0R1P5E5</accession>
<protein>
    <recommendedName>
        <fullName evidence="8 9">Chromosomal replication initiator protein DnaA</fullName>
    </recommendedName>
</protein>
<evidence type="ECO:0000259" key="13">
    <source>
        <dbReference type="SMART" id="SM00760"/>
    </source>
</evidence>
<dbReference type="SMART" id="SM00760">
    <property type="entry name" value="Bac_DnaA_C"/>
    <property type="match status" value="1"/>
</dbReference>
<sequence>MIKYRLEFILGGIILTELDSLWEAIQNSFRQRKSQVTFETLIAPAKPISLSHNNLQIEVPTKVHRDYWEKNLSSELIQAAEDAGFSGIEPHFILEGEFDPYTQGQSGDQTNFEMDTPLNPHYNFNTFVVGEGNKMAHAAAFAVAESPGQLYNPLFIYGGVGLGKTHLMESIGNHMLELNPSSKVKYVTSEEFTNDFIHSIQNNSTEKFREEYRTLDLLLIDDIQFLANKEGTQMEFFNTFNALHDNKKQIVMTSDRIPNEIPELQDRLVSRFRWGLTVEITPPDLETRIAILRSKVEEDHINIGNDTLNYIAGQIDTNIRELEGALTKVQAYSNLSHEPITPHLASQALKGLQRSKKTVVTVSAIQKSVADYYDITQADIVGKKRVKQIVVPRQIAMYLSRELTDYSLPKIGKEFGGKDHTTVLHAIDKIEEEMKSNNDLNEQINTLKAKLRS</sequence>
<evidence type="ECO:0000256" key="7">
    <source>
        <dbReference type="ARBA" id="ARBA00023125"/>
    </source>
</evidence>
<dbReference type="STRING" id="1423746.FD27_GL000573"/>
<dbReference type="InterPro" id="IPR018312">
    <property type="entry name" value="Chromosome_initiator_DnaA_CS"/>
</dbReference>
<organism evidence="14 15">
    <name type="scientific">Limosilactobacillus frumenti DSM 13145</name>
    <dbReference type="NCBI Taxonomy" id="1423746"/>
    <lineage>
        <taxon>Bacteria</taxon>
        <taxon>Bacillati</taxon>
        <taxon>Bacillota</taxon>
        <taxon>Bacilli</taxon>
        <taxon>Lactobacillales</taxon>
        <taxon>Lactobacillaceae</taxon>
        <taxon>Limosilactobacillus</taxon>
    </lineage>
</organism>
<name>A0A0R1P5E5_9LACO</name>
<comment type="domain">
    <text evidence="8">Domain I is involved in oligomerization and binding regulators, domain II is flexibile and of varying length in different bacteria, domain III forms the AAA+ region, while domain IV binds dsDNA.</text>
</comment>
<dbReference type="SUPFAM" id="SSF52540">
    <property type="entry name" value="P-loop containing nucleoside triphosphate hydrolases"/>
    <property type="match status" value="1"/>
</dbReference>
<feature type="region of interest" description="Domain III, AAA+ region" evidence="8">
    <location>
        <begin position="117"/>
        <end position="333"/>
    </location>
</feature>
<dbReference type="SUPFAM" id="SSF48295">
    <property type="entry name" value="TrpR-like"/>
    <property type="match status" value="1"/>
</dbReference>
<keyword evidence="7 8" id="KW-0238">DNA-binding</keyword>
<keyword evidence="4 8" id="KW-0547">Nucleotide-binding</keyword>
<comment type="subcellular location">
    <subcellularLocation>
        <location evidence="8">Cytoplasm</location>
    </subcellularLocation>
</comment>
<dbReference type="HAMAP" id="MF_00377">
    <property type="entry name" value="DnaA_bact"/>
    <property type="match status" value="1"/>
</dbReference>
<dbReference type="InterPro" id="IPR013159">
    <property type="entry name" value="DnaA_C"/>
</dbReference>
<dbReference type="Pfam" id="PF08299">
    <property type="entry name" value="Bac_DnaA_C"/>
    <property type="match status" value="1"/>
</dbReference>
<comment type="subunit">
    <text evidence="8">Oligomerizes as a right-handed, spiral filament on DNA at oriC.</text>
</comment>
<dbReference type="InterPro" id="IPR013317">
    <property type="entry name" value="DnaA_dom"/>
</dbReference>
<dbReference type="Gene3D" id="3.40.50.300">
    <property type="entry name" value="P-loop containing nucleotide triphosphate hydrolases"/>
    <property type="match status" value="1"/>
</dbReference>
<feature type="region of interest" description="Domain IV, binds dsDNA" evidence="8">
    <location>
        <begin position="334"/>
        <end position="453"/>
    </location>
</feature>
<dbReference type="FunFam" id="3.40.50.300:FF:000668">
    <property type="entry name" value="Chromosomal replication initiator protein DnaA"/>
    <property type="match status" value="1"/>
</dbReference>
<dbReference type="Gene3D" id="1.10.8.60">
    <property type="match status" value="1"/>
</dbReference>
<dbReference type="PANTHER" id="PTHR30050">
    <property type="entry name" value="CHROMOSOMAL REPLICATION INITIATOR PROTEIN DNAA"/>
    <property type="match status" value="1"/>
</dbReference>
<evidence type="ECO:0000256" key="9">
    <source>
        <dbReference type="NCBIfam" id="TIGR00362"/>
    </source>
</evidence>
<dbReference type="Gene3D" id="1.10.1750.10">
    <property type="match status" value="1"/>
</dbReference>
<dbReference type="SMART" id="SM00382">
    <property type="entry name" value="AAA"/>
    <property type="match status" value="1"/>
</dbReference>
<evidence type="ECO:0000256" key="1">
    <source>
        <dbReference type="ARBA" id="ARBA00006583"/>
    </source>
</evidence>
<dbReference type="Pfam" id="PF00308">
    <property type="entry name" value="Bac_DnaA"/>
    <property type="match status" value="1"/>
</dbReference>
<evidence type="ECO:0000256" key="6">
    <source>
        <dbReference type="ARBA" id="ARBA00023121"/>
    </source>
</evidence>
<dbReference type="EMBL" id="AZER01000014">
    <property type="protein sequence ID" value="KRL27831.1"/>
    <property type="molecule type" value="Genomic_DNA"/>
</dbReference>
<dbReference type="FunFam" id="1.10.1750.10:FF:000002">
    <property type="entry name" value="Chromosomal replication initiator protein DnaA"/>
    <property type="match status" value="1"/>
</dbReference>
<feature type="region of interest" description="Domain I, interacts with DnaA modulators" evidence="8">
    <location>
        <begin position="1"/>
        <end position="100"/>
    </location>
</feature>
<feature type="binding site" evidence="8">
    <location>
        <position position="163"/>
    </location>
    <ligand>
        <name>ATP</name>
        <dbReference type="ChEBI" id="CHEBI:30616"/>
    </ligand>
</feature>
<evidence type="ECO:0000256" key="5">
    <source>
        <dbReference type="ARBA" id="ARBA00022840"/>
    </source>
</evidence>
<dbReference type="AlphaFoldDB" id="A0A0R1P5E5"/>
<evidence type="ECO:0000256" key="11">
    <source>
        <dbReference type="RuleBase" id="RU004227"/>
    </source>
</evidence>
<dbReference type="Gene3D" id="3.30.300.180">
    <property type="match status" value="1"/>
</dbReference>
<keyword evidence="5 8" id="KW-0067">ATP-binding</keyword>
<dbReference type="Proteomes" id="UP000051445">
    <property type="component" value="Unassembled WGS sequence"/>
</dbReference>
<dbReference type="GO" id="GO:0003688">
    <property type="term" value="F:DNA replication origin binding"/>
    <property type="evidence" value="ECO:0007669"/>
    <property type="project" value="UniProtKB-UniRule"/>
</dbReference>
<keyword evidence="15" id="KW-1185">Reference proteome</keyword>
<dbReference type="PROSITE" id="PS01008">
    <property type="entry name" value="DNAA"/>
    <property type="match status" value="1"/>
</dbReference>
<dbReference type="Pfam" id="PF11638">
    <property type="entry name" value="DnaA_N"/>
    <property type="match status" value="1"/>
</dbReference>
<dbReference type="NCBIfam" id="TIGR00362">
    <property type="entry name" value="DnaA"/>
    <property type="match status" value="1"/>
</dbReference>
<feature type="binding site" evidence="8">
    <location>
        <position position="164"/>
    </location>
    <ligand>
        <name>ATP</name>
        <dbReference type="ChEBI" id="CHEBI:30616"/>
    </ligand>
</feature>
<comment type="similarity">
    <text evidence="1 8 11">Belongs to the DnaA family.</text>
</comment>